<evidence type="ECO:0000313" key="3">
    <source>
        <dbReference type="Proteomes" id="UP000789396"/>
    </source>
</evidence>
<keyword evidence="3" id="KW-1185">Reference proteome</keyword>
<proteinExistence type="predicted"/>
<dbReference type="InterPro" id="IPR036691">
    <property type="entry name" value="Endo/exonu/phosph_ase_sf"/>
</dbReference>
<feature type="domain" description="Endonuclease/exonuclease/phosphatase" evidence="1">
    <location>
        <begin position="3"/>
        <end position="92"/>
    </location>
</feature>
<dbReference type="OrthoDB" id="2444201at2759"/>
<name>A0A9N9K743_9GLOM</name>
<reference evidence="2" key="1">
    <citation type="submission" date="2021-06" db="EMBL/GenBank/DDBJ databases">
        <authorList>
            <person name="Kallberg Y."/>
            <person name="Tangrot J."/>
            <person name="Rosling A."/>
        </authorList>
    </citation>
    <scope>NUCLEOTIDE SEQUENCE</scope>
    <source>
        <strain evidence="2">IN212</strain>
    </source>
</reference>
<dbReference type="AlphaFoldDB" id="A0A9N9K743"/>
<feature type="non-terminal residue" evidence="2">
    <location>
        <position position="1"/>
    </location>
</feature>
<protein>
    <submittedName>
        <fullName evidence="2">14063_t:CDS:1</fullName>
    </submittedName>
</protein>
<accession>A0A9N9K743</accession>
<dbReference type="Proteomes" id="UP000789396">
    <property type="component" value="Unassembled WGS sequence"/>
</dbReference>
<sequence>RQEFLEVWTPSINTNAINIVAGDFNTNLNPSDNRISQSQSHYDPTRNKLQELMEGFTDTAYVSKTKPFVTYYQTVRNGRSMATRLDYIFLDNDNIQMCKKSET</sequence>
<dbReference type="InterPro" id="IPR005135">
    <property type="entry name" value="Endo/exonuclease/phosphatase"/>
</dbReference>
<dbReference type="EMBL" id="CAJVPZ010090666">
    <property type="protein sequence ID" value="CAG8815026.1"/>
    <property type="molecule type" value="Genomic_DNA"/>
</dbReference>
<evidence type="ECO:0000313" key="2">
    <source>
        <dbReference type="EMBL" id="CAG8815026.1"/>
    </source>
</evidence>
<dbReference type="SUPFAM" id="SSF56219">
    <property type="entry name" value="DNase I-like"/>
    <property type="match status" value="1"/>
</dbReference>
<evidence type="ECO:0000259" key="1">
    <source>
        <dbReference type="Pfam" id="PF03372"/>
    </source>
</evidence>
<gene>
    <name evidence="2" type="ORF">RFULGI_LOCUS19161</name>
</gene>
<dbReference type="Pfam" id="PF03372">
    <property type="entry name" value="Exo_endo_phos"/>
    <property type="match status" value="1"/>
</dbReference>
<organism evidence="2 3">
    <name type="scientific">Racocetra fulgida</name>
    <dbReference type="NCBI Taxonomy" id="60492"/>
    <lineage>
        <taxon>Eukaryota</taxon>
        <taxon>Fungi</taxon>
        <taxon>Fungi incertae sedis</taxon>
        <taxon>Mucoromycota</taxon>
        <taxon>Glomeromycotina</taxon>
        <taxon>Glomeromycetes</taxon>
        <taxon>Diversisporales</taxon>
        <taxon>Gigasporaceae</taxon>
        <taxon>Racocetra</taxon>
    </lineage>
</organism>
<comment type="caution">
    <text evidence="2">The sequence shown here is derived from an EMBL/GenBank/DDBJ whole genome shotgun (WGS) entry which is preliminary data.</text>
</comment>
<feature type="non-terminal residue" evidence="2">
    <location>
        <position position="103"/>
    </location>
</feature>
<dbReference type="GO" id="GO:0003824">
    <property type="term" value="F:catalytic activity"/>
    <property type="evidence" value="ECO:0007669"/>
    <property type="project" value="InterPro"/>
</dbReference>
<dbReference type="Gene3D" id="3.60.10.10">
    <property type="entry name" value="Endonuclease/exonuclease/phosphatase"/>
    <property type="match status" value="1"/>
</dbReference>